<protein>
    <submittedName>
        <fullName evidence="4">S-layer protein</fullName>
    </submittedName>
</protein>
<evidence type="ECO:0000256" key="1">
    <source>
        <dbReference type="ARBA" id="ARBA00022729"/>
    </source>
</evidence>
<name>A0A3D8GU25_9BACI</name>
<evidence type="ECO:0000256" key="2">
    <source>
        <dbReference type="SAM" id="SignalP"/>
    </source>
</evidence>
<reference evidence="4 5" key="1">
    <citation type="submission" date="2018-07" db="EMBL/GenBank/DDBJ databases">
        <title>Bacillus sp. YLB-04 draft genome sequence.</title>
        <authorList>
            <person name="Yu L."/>
            <person name="Tang X."/>
        </authorList>
    </citation>
    <scope>NUCLEOTIDE SEQUENCE [LARGE SCALE GENOMIC DNA]</scope>
    <source>
        <strain evidence="4 5">YLB-04</strain>
    </source>
</reference>
<dbReference type="Gene3D" id="1.20.58.790">
    <property type="match status" value="1"/>
</dbReference>
<dbReference type="Gene3D" id="2.60.40.1220">
    <property type="match status" value="3"/>
</dbReference>
<feature type="domain" description="SbsC C-terminal" evidence="3">
    <location>
        <begin position="62"/>
        <end position="181"/>
    </location>
</feature>
<dbReference type="Proteomes" id="UP000257144">
    <property type="component" value="Unassembled WGS sequence"/>
</dbReference>
<accession>A0A3D8GU25</accession>
<evidence type="ECO:0000259" key="3">
    <source>
        <dbReference type="Pfam" id="PF18058"/>
    </source>
</evidence>
<dbReference type="AlphaFoldDB" id="A0A3D8GU25"/>
<evidence type="ECO:0000313" key="5">
    <source>
        <dbReference type="Proteomes" id="UP000257144"/>
    </source>
</evidence>
<keyword evidence="1 2" id="KW-0732">Signal</keyword>
<feature type="signal peptide" evidence="2">
    <location>
        <begin position="1"/>
        <end position="22"/>
    </location>
</feature>
<dbReference type="EMBL" id="QNQT01000002">
    <property type="protein sequence ID" value="RDU37546.1"/>
    <property type="molecule type" value="Genomic_DNA"/>
</dbReference>
<dbReference type="InterPro" id="IPR014755">
    <property type="entry name" value="Cu-Rt/internalin_Ig-like"/>
</dbReference>
<dbReference type="InterPro" id="IPR041378">
    <property type="entry name" value="S-layer_SbsC_C"/>
</dbReference>
<keyword evidence="5" id="KW-1185">Reference proteome</keyword>
<dbReference type="Pfam" id="PF18058">
    <property type="entry name" value="SbsC_C"/>
    <property type="match status" value="1"/>
</dbReference>
<dbReference type="RefSeq" id="WP_115451218.1">
    <property type="nucleotide sequence ID" value="NZ_QNQT01000002.1"/>
</dbReference>
<evidence type="ECO:0000313" key="4">
    <source>
        <dbReference type="EMBL" id="RDU37546.1"/>
    </source>
</evidence>
<dbReference type="OrthoDB" id="2079983at2"/>
<gene>
    <name evidence="4" type="ORF">DRW41_06805</name>
</gene>
<comment type="caution">
    <text evidence="4">The sequence shown here is derived from an EMBL/GenBank/DDBJ whole genome shotgun (WGS) entry which is preliminary data.</text>
</comment>
<proteinExistence type="predicted"/>
<feature type="chain" id="PRO_5038795483" evidence="2">
    <location>
        <begin position="23"/>
        <end position="913"/>
    </location>
</feature>
<dbReference type="Gene3D" id="1.20.58.780">
    <property type="match status" value="1"/>
</dbReference>
<organism evidence="4 5">
    <name type="scientific">Neobacillus piezotolerans</name>
    <dbReference type="NCBI Taxonomy" id="2259171"/>
    <lineage>
        <taxon>Bacteria</taxon>
        <taxon>Bacillati</taxon>
        <taxon>Bacillota</taxon>
        <taxon>Bacilli</taxon>
        <taxon>Bacillales</taxon>
        <taxon>Bacillaceae</taxon>
        <taxon>Neobacillus</taxon>
    </lineage>
</organism>
<sequence>MKKKAIKIAAASAVAASAFVAAAPAQTDAATNVATEVSKAVTQMKKAYHTYSDITATGEFADINVVYKEYNAAKIAYNNAKAIVTKAGGAQKEGYLAQLEVTYDDYIAKRVVTYIDAYNYAVALDAKRQALAKALTDKDWNAAEKLYHEISYELKTRTVILHRVYGESTRELFVKGMKQAAQDLRDSQSVNITVKMYADVAAKELAEKDLAGAKAAIDKINEFVAKVDKDSEFGKFLLAKVAEVKSQYDALDAPKVTGVTPINATQVVVTFNKELNRTDAQTASKYSINSTTPSTASLSADGKTVTLTFATANQVEVTNGVFVVEPIKLAADTTKTTPKYTQVFTYEDTVKPEIASVEAKTNGTAATSLTVTASEPIQSSLAKVNGSYYAINFNGTDEATITGLSLDASKTHTIELINLTDKGGNVTVSTSKSFGVTVDTVAPTVALAPQGDKQILLTFSKAMDVNSVTSALASGAVKDEALANVNHLAPTVVAGSGNKQFVITITDALYANKTSRVLTVVFPNTIKDYLGNAIAPGTQSVTLTKDTVKPVATGYKVNKDASGNVTGIEVTFSEGLRANADPTEPTIVNMNGVIVTGTLLGGFTAAPVAAGDKKVTFTANTPGKVTGQYAFSFGSGLVQDQAETANSSDAFNYNIDFGTGATTFSLPANPVSSTGNTITVEFGRTVKGGAVANSATDPANYTLAGQPLPAGTTIYLDVDQDTATITLPAGSVAKSDTHAVFTVANIMSLNGALLNTYTGTVAVTDNTKPELNSAVLNADGTVTLGFSEALTVGPDKDDLKLVLNGSQVNVAAYNVTAVTAGADAGKYLVSVNALVDDKATAATTDDTLYVDVDGSGTFTNGDIVVATGNVSAGTVSLRAAAFTSVKVGTVAAPNTAKDAAGNFVKGNAEIAVK</sequence>